<reference evidence="9" key="2">
    <citation type="submission" date="2025-08" db="UniProtKB">
        <authorList>
            <consortium name="Ensembl"/>
        </authorList>
    </citation>
    <scope>IDENTIFICATION</scope>
</reference>
<evidence type="ECO:0000256" key="2">
    <source>
        <dbReference type="ARBA" id="ARBA00003451"/>
    </source>
</evidence>
<keyword evidence="6" id="KW-0378">Hydrolase</keyword>
<protein>
    <recommendedName>
        <fullName evidence="4">Carbohydrate deacetylase</fullName>
    </recommendedName>
</protein>
<dbReference type="GeneTree" id="ENSGT00390000002575"/>
<sequence length="206" mass="23136">MKRLVVVADDFGYGFQRNLGILDCYLNQSVSVVSILANCKHTDHAVRLAIQHKVALSLHFNLTEGKPLSCGTDVSSLIDDDGMFWGKPQFWGGRGYLYDDIVRELDAQIDWFVDQFGSLPTRVDGHQHVHVHPNVREAFAATLSRRGIKETRLPIEHPSSKPHHTTPATRVKFHNTVQSESILSADVFDKHRVSYATNFIGLNTMG</sequence>
<dbReference type="InterPro" id="IPR006879">
    <property type="entry name" value="YdjC-like"/>
</dbReference>
<keyword evidence="8" id="KW-0119">Carbohydrate metabolism</keyword>
<dbReference type="InParanoid" id="H2YJR9"/>
<dbReference type="eggNOG" id="ENOG502RYFJ">
    <property type="taxonomic scope" value="Eukaryota"/>
</dbReference>
<accession>H2YJR9</accession>
<dbReference type="Proteomes" id="UP000007875">
    <property type="component" value="Unassembled WGS sequence"/>
</dbReference>
<keyword evidence="7" id="KW-0460">Magnesium</keyword>
<evidence type="ECO:0000256" key="5">
    <source>
        <dbReference type="ARBA" id="ARBA00022723"/>
    </source>
</evidence>
<proteinExistence type="inferred from homology"/>
<dbReference type="GO" id="GO:0046872">
    <property type="term" value="F:metal ion binding"/>
    <property type="evidence" value="ECO:0007669"/>
    <property type="project" value="UniProtKB-KW"/>
</dbReference>
<dbReference type="GO" id="GO:0019213">
    <property type="term" value="F:deacetylase activity"/>
    <property type="evidence" value="ECO:0007669"/>
    <property type="project" value="TreeGrafter"/>
</dbReference>
<comment type="cofactor">
    <cofactor evidence="1">
        <name>Mg(2+)</name>
        <dbReference type="ChEBI" id="CHEBI:18420"/>
    </cofactor>
</comment>
<evidence type="ECO:0000256" key="3">
    <source>
        <dbReference type="ARBA" id="ARBA00008843"/>
    </source>
</evidence>
<reference evidence="9" key="3">
    <citation type="submission" date="2025-09" db="UniProtKB">
        <authorList>
            <consortium name="Ensembl"/>
        </authorList>
    </citation>
    <scope>IDENTIFICATION</scope>
</reference>
<evidence type="ECO:0000256" key="8">
    <source>
        <dbReference type="ARBA" id="ARBA00023277"/>
    </source>
</evidence>
<dbReference type="PANTHER" id="PTHR31609">
    <property type="entry name" value="YDJC DEACETYLASE FAMILY MEMBER"/>
    <property type="match status" value="1"/>
</dbReference>
<dbReference type="HOGENOM" id="CLU_064244_1_0_1"/>
<keyword evidence="10" id="KW-1185">Reference proteome</keyword>
<evidence type="ECO:0000256" key="1">
    <source>
        <dbReference type="ARBA" id="ARBA00001946"/>
    </source>
</evidence>
<evidence type="ECO:0000256" key="6">
    <source>
        <dbReference type="ARBA" id="ARBA00022801"/>
    </source>
</evidence>
<dbReference type="Ensembl" id="ENSCSAVT00000005642.1">
    <property type="protein sequence ID" value="ENSCSAVP00000005568.1"/>
    <property type="gene ID" value="ENSCSAVG00000003325.1"/>
</dbReference>
<dbReference type="GO" id="GO:0016787">
    <property type="term" value="F:hydrolase activity"/>
    <property type="evidence" value="ECO:0007669"/>
    <property type="project" value="UniProtKB-KW"/>
</dbReference>
<evidence type="ECO:0000256" key="7">
    <source>
        <dbReference type="ARBA" id="ARBA00022842"/>
    </source>
</evidence>
<dbReference type="Gene3D" id="3.20.20.370">
    <property type="entry name" value="Glycoside hydrolase/deacetylase"/>
    <property type="match status" value="1"/>
</dbReference>
<dbReference type="OMA" id="THNISCT"/>
<evidence type="ECO:0000313" key="10">
    <source>
        <dbReference type="Proteomes" id="UP000007875"/>
    </source>
</evidence>
<comment type="function">
    <text evidence="2">Probably catalyzes the deacetylation of acetylated carbohydrates an important step in the degradation of oligosaccharides.</text>
</comment>
<name>H2YJR9_CIOSA</name>
<comment type="similarity">
    <text evidence="3">Belongs to the YdjC deacetylase family.</text>
</comment>
<evidence type="ECO:0000256" key="4">
    <source>
        <dbReference type="ARBA" id="ARBA00018477"/>
    </source>
</evidence>
<dbReference type="GO" id="GO:0005975">
    <property type="term" value="P:carbohydrate metabolic process"/>
    <property type="evidence" value="ECO:0007669"/>
    <property type="project" value="InterPro"/>
</dbReference>
<dbReference type="InterPro" id="IPR011330">
    <property type="entry name" value="Glyco_hydro/deAcase_b/a-brl"/>
</dbReference>
<dbReference type="STRING" id="51511.ENSCSAVP00000005568"/>
<dbReference type="PANTHER" id="PTHR31609:SF1">
    <property type="entry name" value="CARBOHYDRATE DEACETYLASE"/>
    <property type="match status" value="1"/>
</dbReference>
<keyword evidence="5" id="KW-0479">Metal-binding</keyword>
<dbReference type="SUPFAM" id="SSF88713">
    <property type="entry name" value="Glycoside hydrolase/deacetylase"/>
    <property type="match status" value="1"/>
</dbReference>
<evidence type="ECO:0000313" key="9">
    <source>
        <dbReference type="Ensembl" id="ENSCSAVP00000005568.1"/>
    </source>
</evidence>
<reference evidence="10" key="1">
    <citation type="submission" date="2003-08" db="EMBL/GenBank/DDBJ databases">
        <authorList>
            <person name="Birren B."/>
            <person name="Nusbaum C."/>
            <person name="Abebe A."/>
            <person name="Abouelleil A."/>
            <person name="Adekoya E."/>
            <person name="Ait-zahra M."/>
            <person name="Allen N."/>
            <person name="Allen T."/>
            <person name="An P."/>
            <person name="Anderson M."/>
            <person name="Anderson S."/>
            <person name="Arachchi H."/>
            <person name="Armbruster J."/>
            <person name="Bachantsang P."/>
            <person name="Baldwin J."/>
            <person name="Barry A."/>
            <person name="Bayul T."/>
            <person name="Blitshsteyn B."/>
            <person name="Bloom T."/>
            <person name="Blye J."/>
            <person name="Boguslavskiy L."/>
            <person name="Borowsky M."/>
            <person name="Boukhgalter B."/>
            <person name="Brunache A."/>
            <person name="Butler J."/>
            <person name="Calixte N."/>
            <person name="Calvo S."/>
            <person name="Camarata J."/>
            <person name="Campo K."/>
            <person name="Chang J."/>
            <person name="Cheshatsang Y."/>
            <person name="Citroen M."/>
            <person name="Collymore A."/>
            <person name="Considine T."/>
            <person name="Cook A."/>
            <person name="Cooke P."/>
            <person name="Corum B."/>
            <person name="Cuomo C."/>
            <person name="David R."/>
            <person name="Dawoe T."/>
            <person name="Degray S."/>
            <person name="Dodge S."/>
            <person name="Dooley K."/>
            <person name="Dorje P."/>
            <person name="Dorjee K."/>
            <person name="Dorris L."/>
            <person name="Duffey N."/>
            <person name="Dupes A."/>
            <person name="Elkins T."/>
            <person name="Engels R."/>
            <person name="Erickson J."/>
            <person name="Farina A."/>
            <person name="Faro S."/>
            <person name="Ferreira P."/>
            <person name="Fischer H."/>
            <person name="Fitzgerald M."/>
            <person name="Foley K."/>
            <person name="Gage D."/>
            <person name="Galagan J."/>
            <person name="Gearin G."/>
            <person name="Gnerre S."/>
            <person name="Gnirke A."/>
            <person name="Goyette A."/>
            <person name="Graham J."/>
            <person name="Grandbois E."/>
            <person name="Gyaltsen K."/>
            <person name="Hafez N."/>
            <person name="Hagopian D."/>
            <person name="Hagos B."/>
            <person name="Hall J."/>
            <person name="Hatcher B."/>
            <person name="Heller A."/>
            <person name="Higgins H."/>
            <person name="Honan T."/>
            <person name="Horn A."/>
            <person name="Houde N."/>
            <person name="Hughes L."/>
            <person name="Hulme W."/>
            <person name="Husby E."/>
            <person name="Iliev I."/>
            <person name="Jaffe D."/>
            <person name="Jones C."/>
            <person name="Kamal M."/>
            <person name="Kamat A."/>
            <person name="Kamvysselis M."/>
            <person name="Karlsson E."/>
            <person name="Kells C."/>
            <person name="Kieu A."/>
            <person name="Kisner P."/>
            <person name="Kodira C."/>
            <person name="Kulbokas E."/>
            <person name="Labutti K."/>
            <person name="Lama D."/>
            <person name="Landers T."/>
            <person name="Leger J."/>
            <person name="Levine S."/>
            <person name="Lewis D."/>
            <person name="Lewis T."/>
            <person name="Lindblad-toh K."/>
            <person name="Liu X."/>
            <person name="Lokyitsang T."/>
            <person name="Lokyitsang Y."/>
            <person name="Lucien O."/>
            <person name="Lui A."/>
            <person name="Ma L.J."/>
            <person name="Mabbitt R."/>
            <person name="Macdonald J."/>
            <person name="Maclean C."/>
            <person name="Major J."/>
            <person name="Manning J."/>
            <person name="Marabella R."/>
            <person name="Maru K."/>
            <person name="Matthews C."/>
            <person name="Mauceli E."/>
            <person name="Mccarthy M."/>
            <person name="Mcdonough S."/>
            <person name="Mcghee T."/>
            <person name="Meldrim J."/>
            <person name="Meneus L."/>
            <person name="Mesirov J."/>
            <person name="Mihalev A."/>
            <person name="Mihova T."/>
            <person name="Mikkelsen T."/>
            <person name="Mlenga V."/>
            <person name="Moru K."/>
            <person name="Mozes J."/>
            <person name="Mulrain L."/>
            <person name="Munson G."/>
            <person name="Naylor J."/>
            <person name="Newes C."/>
            <person name="Nguyen C."/>
            <person name="Nguyen N."/>
            <person name="Nguyen T."/>
            <person name="Nicol R."/>
            <person name="Nielsen C."/>
            <person name="Nizzari M."/>
            <person name="Norbu C."/>
            <person name="Norbu N."/>
            <person name="O'donnell P."/>
            <person name="Okoawo O."/>
            <person name="O'leary S."/>
            <person name="Omotosho B."/>
            <person name="O'neill K."/>
            <person name="Osman S."/>
            <person name="Parker S."/>
            <person name="Perrin D."/>
            <person name="Phunkhang P."/>
            <person name="Piqani B."/>
            <person name="Purcell S."/>
            <person name="Rachupka T."/>
            <person name="Ramasamy U."/>
            <person name="Rameau R."/>
            <person name="Ray V."/>
            <person name="Raymond C."/>
            <person name="Retta R."/>
            <person name="Richardson S."/>
            <person name="Rise C."/>
            <person name="Rodriguez J."/>
            <person name="Rogers J."/>
            <person name="Rogov P."/>
            <person name="Rutman M."/>
            <person name="Schupbach R."/>
            <person name="Seaman C."/>
            <person name="Settipalli S."/>
            <person name="Sharpe T."/>
            <person name="Sheridan J."/>
            <person name="Sherpa N."/>
            <person name="Shi J."/>
            <person name="Smirnov S."/>
            <person name="Smith C."/>
            <person name="Sougnez C."/>
            <person name="Spencer B."/>
            <person name="Stalker J."/>
            <person name="Stange-thomann N."/>
            <person name="Stavropoulos S."/>
            <person name="Stetson K."/>
            <person name="Stone C."/>
            <person name="Stone S."/>
            <person name="Stubbs M."/>
            <person name="Talamas J."/>
            <person name="Tchuinga P."/>
            <person name="Tenzing P."/>
            <person name="Tesfaye S."/>
            <person name="Theodore J."/>
            <person name="Thoulutsang Y."/>
            <person name="Topham K."/>
            <person name="Towey S."/>
            <person name="Tsamla T."/>
            <person name="Tsomo N."/>
            <person name="Vallee D."/>
            <person name="Vassiliev H."/>
            <person name="Venkataraman V."/>
            <person name="Vinson J."/>
            <person name="Vo A."/>
            <person name="Wade C."/>
            <person name="Wang S."/>
            <person name="Wangchuk T."/>
            <person name="Wangdi T."/>
            <person name="Whittaker C."/>
            <person name="Wilkinson J."/>
            <person name="Wu Y."/>
            <person name="Wyman D."/>
            <person name="Yadav S."/>
            <person name="Yang S."/>
            <person name="Yang X."/>
            <person name="Yeager S."/>
            <person name="Yee E."/>
            <person name="Young G."/>
            <person name="Zainoun J."/>
            <person name="Zembeck L."/>
            <person name="Zimmer A."/>
            <person name="Zody M."/>
            <person name="Lander E."/>
        </authorList>
    </citation>
    <scope>NUCLEOTIDE SEQUENCE [LARGE SCALE GENOMIC DNA]</scope>
</reference>
<dbReference type="AlphaFoldDB" id="H2YJR9"/>
<organism evidence="9 10">
    <name type="scientific">Ciona savignyi</name>
    <name type="common">Pacific transparent sea squirt</name>
    <dbReference type="NCBI Taxonomy" id="51511"/>
    <lineage>
        <taxon>Eukaryota</taxon>
        <taxon>Metazoa</taxon>
        <taxon>Chordata</taxon>
        <taxon>Tunicata</taxon>
        <taxon>Ascidiacea</taxon>
        <taxon>Phlebobranchia</taxon>
        <taxon>Cionidae</taxon>
        <taxon>Ciona</taxon>
    </lineage>
</organism>
<dbReference type="Pfam" id="PF04794">
    <property type="entry name" value="YdjC"/>
    <property type="match status" value="1"/>
</dbReference>